<gene>
    <name evidence="1" type="ORF">VQ7734_00833</name>
</gene>
<dbReference type="EMBL" id="FRFG01000011">
    <property type="protein sequence ID" value="SHO55114.1"/>
    <property type="molecule type" value="Genomic_DNA"/>
</dbReference>
<accession>A0A1M7YR71</accession>
<reference evidence="2" key="1">
    <citation type="submission" date="2016-12" db="EMBL/GenBank/DDBJ databases">
        <authorList>
            <person name="Rodrigo-Torres L."/>
            <person name="Arahal R.D."/>
            <person name="Lucena T."/>
        </authorList>
    </citation>
    <scope>NUCLEOTIDE SEQUENCE [LARGE SCALE GENOMIC DNA]</scope>
</reference>
<organism evidence="1 2">
    <name type="scientific">Vibrio quintilis</name>
    <dbReference type="NCBI Taxonomy" id="1117707"/>
    <lineage>
        <taxon>Bacteria</taxon>
        <taxon>Pseudomonadati</taxon>
        <taxon>Pseudomonadota</taxon>
        <taxon>Gammaproteobacteria</taxon>
        <taxon>Vibrionales</taxon>
        <taxon>Vibrionaceae</taxon>
        <taxon>Vibrio</taxon>
    </lineage>
</organism>
<dbReference type="AlphaFoldDB" id="A0A1M7YR71"/>
<proteinExistence type="predicted"/>
<keyword evidence="2" id="KW-1185">Reference proteome</keyword>
<dbReference type="Proteomes" id="UP000184600">
    <property type="component" value="Unassembled WGS sequence"/>
</dbReference>
<evidence type="ECO:0000313" key="1">
    <source>
        <dbReference type="EMBL" id="SHO55114.1"/>
    </source>
</evidence>
<name>A0A1M7YR71_9VIBR</name>
<evidence type="ECO:0000313" key="2">
    <source>
        <dbReference type="Proteomes" id="UP000184600"/>
    </source>
</evidence>
<sequence length="60" mass="6762">MYNQPPIHSINIDFSHSGEAKALLNVLGSATHLSPLEFQMRERVVRSLIDSVQLLESLEE</sequence>
<protein>
    <submittedName>
        <fullName evidence="1">Uncharacterized protein</fullName>
    </submittedName>
</protein>
<dbReference type="STRING" id="1117707.VQ7734_00833"/>